<evidence type="ECO:0000259" key="4">
    <source>
        <dbReference type="PROSITE" id="PS50995"/>
    </source>
</evidence>
<dbReference type="CDD" id="cd00090">
    <property type="entry name" value="HTH_ARSR"/>
    <property type="match status" value="1"/>
</dbReference>
<dbReference type="PRINTS" id="PR00598">
    <property type="entry name" value="HTHMARR"/>
</dbReference>
<keyword evidence="2" id="KW-0238">DNA-binding</keyword>
<evidence type="ECO:0000256" key="1">
    <source>
        <dbReference type="ARBA" id="ARBA00023015"/>
    </source>
</evidence>
<gene>
    <name evidence="5" type="ORF">IDH45_20210</name>
</gene>
<dbReference type="PROSITE" id="PS50995">
    <property type="entry name" value="HTH_MARR_2"/>
    <property type="match status" value="1"/>
</dbReference>
<keyword evidence="3" id="KW-0804">Transcription</keyword>
<evidence type="ECO:0000313" key="5">
    <source>
        <dbReference type="EMBL" id="MBD2864312.1"/>
    </source>
</evidence>
<keyword evidence="1" id="KW-0805">Transcription regulation</keyword>
<dbReference type="RefSeq" id="WP_190929935.1">
    <property type="nucleotide sequence ID" value="NZ_JACXJA010000028.1"/>
</dbReference>
<dbReference type="GO" id="GO:0003677">
    <property type="term" value="F:DNA binding"/>
    <property type="evidence" value="ECO:0007669"/>
    <property type="project" value="UniProtKB-KW"/>
</dbReference>
<evidence type="ECO:0000256" key="3">
    <source>
        <dbReference type="ARBA" id="ARBA00023163"/>
    </source>
</evidence>
<accession>A0A927CCL3</accession>
<dbReference type="AlphaFoldDB" id="A0A927CCL3"/>
<name>A0A927CCL3_9BACL</name>
<feature type="domain" description="HTH marR-type" evidence="4">
    <location>
        <begin position="2"/>
        <end position="133"/>
    </location>
</feature>
<dbReference type="SUPFAM" id="SSF46785">
    <property type="entry name" value="Winged helix' DNA-binding domain"/>
    <property type="match status" value="1"/>
</dbReference>
<dbReference type="SMART" id="SM00347">
    <property type="entry name" value="HTH_MARR"/>
    <property type="match status" value="1"/>
</dbReference>
<keyword evidence="6" id="KW-1185">Reference proteome</keyword>
<dbReference type="Pfam" id="PF01047">
    <property type="entry name" value="MarR"/>
    <property type="match status" value="1"/>
</dbReference>
<organism evidence="5 6">
    <name type="scientific">Paenibacillus oceani</name>
    <dbReference type="NCBI Taxonomy" id="2772510"/>
    <lineage>
        <taxon>Bacteria</taxon>
        <taxon>Bacillati</taxon>
        <taxon>Bacillota</taxon>
        <taxon>Bacilli</taxon>
        <taxon>Bacillales</taxon>
        <taxon>Paenibacillaceae</taxon>
        <taxon>Paenibacillus</taxon>
    </lineage>
</organism>
<dbReference type="Gene3D" id="1.10.10.10">
    <property type="entry name" value="Winged helix-like DNA-binding domain superfamily/Winged helix DNA-binding domain"/>
    <property type="match status" value="1"/>
</dbReference>
<dbReference type="InterPro" id="IPR011991">
    <property type="entry name" value="ArsR-like_HTH"/>
</dbReference>
<proteinExistence type="predicted"/>
<evidence type="ECO:0000313" key="6">
    <source>
        <dbReference type="Proteomes" id="UP000639396"/>
    </source>
</evidence>
<dbReference type="Proteomes" id="UP000639396">
    <property type="component" value="Unassembled WGS sequence"/>
</dbReference>
<dbReference type="InterPro" id="IPR036388">
    <property type="entry name" value="WH-like_DNA-bd_sf"/>
</dbReference>
<dbReference type="InterPro" id="IPR000835">
    <property type="entry name" value="HTH_MarR-typ"/>
</dbReference>
<comment type="caution">
    <text evidence="5">The sequence shown here is derived from an EMBL/GenBank/DDBJ whole genome shotgun (WGS) entry which is preliminary data.</text>
</comment>
<reference evidence="5" key="1">
    <citation type="submission" date="2020-09" db="EMBL/GenBank/DDBJ databases">
        <title>A novel bacterium of genus Paenibacillus, isolated from South China Sea.</title>
        <authorList>
            <person name="Huang H."/>
            <person name="Mo K."/>
            <person name="Hu Y."/>
        </authorList>
    </citation>
    <scope>NUCLEOTIDE SEQUENCE</scope>
    <source>
        <strain evidence="5">IB182363</strain>
    </source>
</reference>
<dbReference type="EMBL" id="JACXJA010000028">
    <property type="protein sequence ID" value="MBD2864312.1"/>
    <property type="molecule type" value="Genomic_DNA"/>
</dbReference>
<sequence>MKERLGYKLSFTARVYARRLNEMFTATGMYSSQWPVVLLLSERGPCTQVELTEQLAVEPPTMTRTLSRMEKAGWIRRVPGRDRRERRVELTEQSVRMVDEWKSQSRQLEQQALQDVSAEDYAAFDRVMKRIRSNLRVED</sequence>
<dbReference type="InterPro" id="IPR036390">
    <property type="entry name" value="WH_DNA-bd_sf"/>
</dbReference>
<evidence type="ECO:0000256" key="2">
    <source>
        <dbReference type="ARBA" id="ARBA00023125"/>
    </source>
</evidence>
<protein>
    <submittedName>
        <fullName evidence="5">MarR family transcriptional regulator</fullName>
    </submittedName>
</protein>
<dbReference type="PANTHER" id="PTHR42756">
    <property type="entry name" value="TRANSCRIPTIONAL REGULATOR, MARR"/>
    <property type="match status" value="1"/>
</dbReference>
<dbReference type="PANTHER" id="PTHR42756:SF1">
    <property type="entry name" value="TRANSCRIPTIONAL REPRESSOR OF EMRAB OPERON"/>
    <property type="match status" value="1"/>
</dbReference>
<dbReference type="GO" id="GO:0003700">
    <property type="term" value="F:DNA-binding transcription factor activity"/>
    <property type="evidence" value="ECO:0007669"/>
    <property type="project" value="InterPro"/>
</dbReference>